<evidence type="ECO:0000256" key="1">
    <source>
        <dbReference type="SAM" id="SignalP"/>
    </source>
</evidence>
<protein>
    <recommendedName>
        <fullName evidence="4">SH3 domain-containing protein</fullName>
    </recommendedName>
</protein>
<dbReference type="EMBL" id="BMSL01000006">
    <property type="protein sequence ID" value="GGS36947.1"/>
    <property type="molecule type" value="Genomic_DNA"/>
</dbReference>
<evidence type="ECO:0008006" key="4">
    <source>
        <dbReference type="Google" id="ProtNLM"/>
    </source>
</evidence>
<accession>A0A918GJJ1</accession>
<name>A0A918GJJ1_STRGD</name>
<keyword evidence="3" id="KW-1185">Reference proteome</keyword>
<comment type="caution">
    <text evidence="2">The sequence shown here is derived from an EMBL/GenBank/DDBJ whole genome shotgun (WGS) entry which is preliminary data.</text>
</comment>
<organism evidence="2 3">
    <name type="scientific">Streptomyces griseoviridis</name>
    <dbReference type="NCBI Taxonomy" id="45398"/>
    <lineage>
        <taxon>Bacteria</taxon>
        <taxon>Bacillati</taxon>
        <taxon>Actinomycetota</taxon>
        <taxon>Actinomycetes</taxon>
        <taxon>Kitasatosporales</taxon>
        <taxon>Streptomycetaceae</taxon>
        <taxon>Streptomyces</taxon>
    </lineage>
</organism>
<reference evidence="2" key="2">
    <citation type="submission" date="2020-09" db="EMBL/GenBank/DDBJ databases">
        <authorList>
            <person name="Sun Q."/>
            <person name="Ohkuma M."/>
        </authorList>
    </citation>
    <scope>NUCLEOTIDE SEQUENCE</scope>
    <source>
        <strain evidence="2">JCM 4234</strain>
    </source>
</reference>
<sequence length="121" mass="12435">MRSTPVLRALVAALFSGGVLAATTTGAAATGAVTGDGPVLGTVTSPTALAVREAPTSHSAAVDRLAPGTRDRVRCAVEGQDVSGNPYWYWLEATGGWASAAWIDTHGRWVPDCPRPLPTGH</sequence>
<keyword evidence="1" id="KW-0732">Signal</keyword>
<evidence type="ECO:0000313" key="3">
    <source>
        <dbReference type="Proteomes" id="UP000653493"/>
    </source>
</evidence>
<feature type="signal peptide" evidence="1">
    <location>
        <begin position="1"/>
        <end position="21"/>
    </location>
</feature>
<proteinExistence type="predicted"/>
<feature type="chain" id="PRO_5038483065" description="SH3 domain-containing protein" evidence="1">
    <location>
        <begin position="22"/>
        <end position="121"/>
    </location>
</feature>
<gene>
    <name evidence="2" type="ORF">GCM10010238_27910</name>
</gene>
<dbReference type="AlphaFoldDB" id="A0A918GJJ1"/>
<reference evidence="2" key="1">
    <citation type="journal article" date="2014" name="Int. J. Syst. Evol. Microbiol.">
        <title>Complete genome sequence of Corynebacterium casei LMG S-19264T (=DSM 44701T), isolated from a smear-ripened cheese.</title>
        <authorList>
            <consortium name="US DOE Joint Genome Institute (JGI-PGF)"/>
            <person name="Walter F."/>
            <person name="Albersmeier A."/>
            <person name="Kalinowski J."/>
            <person name="Ruckert C."/>
        </authorList>
    </citation>
    <scope>NUCLEOTIDE SEQUENCE</scope>
    <source>
        <strain evidence="2">JCM 4234</strain>
    </source>
</reference>
<evidence type="ECO:0000313" key="2">
    <source>
        <dbReference type="EMBL" id="GGS36947.1"/>
    </source>
</evidence>
<dbReference type="Proteomes" id="UP000653493">
    <property type="component" value="Unassembled WGS sequence"/>
</dbReference>